<dbReference type="OrthoDB" id="7130006at2759"/>
<dbReference type="Proteomes" id="UP000240883">
    <property type="component" value="Unassembled WGS sequence"/>
</dbReference>
<feature type="active site" description="Nucleophile" evidence="3">
    <location>
        <position position="245"/>
    </location>
</feature>
<dbReference type="InterPro" id="IPR000639">
    <property type="entry name" value="Epox_hydrolase-like"/>
</dbReference>
<dbReference type="Pfam" id="PF06441">
    <property type="entry name" value="EHN"/>
    <property type="match status" value="1"/>
</dbReference>
<accession>A0A2T2N8Q9</accession>
<feature type="domain" description="Epoxide hydrolase N-terminal" evidence="4">
    <location>
        <begin position="64"/>
        <end position="178"/>
    </location>
</feature>
<evidence type="ECO:0000313" key="6">
    <source>
        <dbReference type="Proteomes" id="UP000240883"/>
    </source>
</evidence>
<dbReference type="GO" id="GO:0004301">
    <property type="term" value="F:epoxide hydrolase activity"/>
    <property type="evidence" value="ECO:0007669"/>
    <property type="project" value="TreeGrafter"/>
</dbReference>
<dbReference type="PANTHER" id="PTHR21661">
    <property type="entry name" value="EPOXIDE HYDROLASE 1-RELATED"/>
    <property type="match status" value="1"/>
</dbReference>
<sequence>MFVSDHDHVTTAIYEGNASVISYQYLHTSFLATVQYISTQSTIQMVTSSSLQYGTLPSAAKGDIKPFKLHIGKEAVENLKQLIKLSPVAKECYENEEHGGLNLGVTRKWILDAKKQWETDFDWRKHESYINSFPQFKTQIQDDDGHVFDIHFTALFSQKADAIPIVLFHGWPGSFLEFLPMVDLLRQKHTPSTLPYNIIVPSLPGFTLSSAAPKTKPWAMEDTARILHKLTLSLGYPSYIVQGGDIGAGIARMAAVAYPECTAAHINHAFMPPPASCSPIHPLEQAGLQRYHDFADTGTAYGRMHGTRPSTIGIALSASPLALLAWIADKFLEWSDPATVPSVDTILAHVSLYWFTNCFPTAIYTYRRDFVGEREEGYLHGIERLRMEKPLGYSWYKYELAPVPTAWVEKTGKLVWSARHEKGGHFAALERPDVFLEDLEGFVGVVQNGA</sequence>
<dbReference type="PRINTS" id="PR00412">
    <property type="entry name" value="EPOXHYDRLASE"/>
</dbReference>
<dbReference type="STRING" id="1448308.A0A2T2N8Q9"/>
<keyword evidence="2 5" id="KW-0378">Hydrolase</keyword>
<name>A0A2T2N8Q9_CORCC</name>
<dbReference type="PANTHER" id="PTHR21661:SF39">
    <property type="entry name" value="HYDROLASE, PUTATIVE (AFU_ORTHOLOGUE AFUA_3G08960)-RELATED"/>
    <property type="match status" value="1"/>
</dbReference>
<dbReference type="AlphaFoldDB" id="A0A2T2N8Q9"/>
<gene>
    <name evidence="5" type="ORF">BS50DRAFT_578179</name>
</gene>
<dbReference type="InterPro" id="IPR016292">
    <property type="entry name" value="Epoxide_hydrolase"/>
</dbReference>
<keyword evidence="6" id="KW-1185">Reference proteome</keyword>
<dbReference type="PIRSF" id="PIRSF001112">
    <property type="entry name" value="Epoxide_hydrolase"/>
    <property type="match status" value="1"/>
</dbReference>
<feature type="active site" description="Proton acceptor" evidence="3">
    <location>
        <position position="425"/>
    </location>
</feature>
<dbReference type="SUPFAM" id="SSF53474">
    <property type="entry name" value="alpha/beta-Hydrolases"/>
    <property type="match status" value="1"/>
</dbReference>
<evidence type="ECO:0000256" key="2">
    <source>
        <dbReference type="ARBA" id="ARBA00022801"/>
    </source>
</evidence>
<dbReference type="GO" id="GO:0097176">
    <property type="term" value="P:epoxide metabolic process"/>
    <property type="evidence" value="ECO:0007669"/>
    <property type="project" value="TreeGrafter"/>
</dbReference>
<feature type="active site" description="Proton donor" evidence="3">
    <location>
        <position position="366"/>
    </location>
</feature>
<dbReference type="EMBL" id="KZ678143">
    <property type="protein sequence ID" value="PSN61626.1"/>
    <property type="molecule type" value="Genomic_DNA"/>
</dbReference>
<dbReference type="InterPro" id="IPR010497">
    <property type="entry name" value="Epoxide_hydro_N"/>
</dbReference>
<proteinExistence type="inferred from homology"/>
<evidence type="ECO:0000256" key="3">
    <source>
        <dbReference type="PIRSR" id="PIRSR001112-1"/>
    </source>
</evidence>
<organism evidence="5 6">
    <name type="scientific">Corynespora cassiicola Philippines</name>
    <dbReference type="NCBI Taxonomy" id="1448308"/>
    <lineage>
        <taxon>Eukaryota</taxon>
        <taxon>Fungi</taxon>
        <taxon>Dikarya</taxon>
        <taxon>Ascomycota</taxon>
        <taxon>Pezizomycotina</taxon>
        <taxon>Dothideomycetes</taxon>
        <taxon>Pleosporomycetidae</taxon>
        <taxon>Pleosporales</taxon>
        <taxon>Corynesporascaceae</taxon>
        <taxon>Corynespora</taxon>
    </lineage>
</organism>
<comment type="similarity">
    <text evidence="1">Belongs to the peptidase S33 family.</text>
</comment>
<dbReference type="InterPro" id="IPR029058">
    <property type="entry name" value="AB_hydrolase_fold"/>
</dbReference>
<reference evidence="5 6" key="1">
    <citation type="journal article" date="2018" name="Front. Microbiol.">
        <title>Genome-Wide Analysis of Corynespora cassiicola Leaf Fall Disease Putative Effectors.</title>
        <authorList>
            <person name="Lopez D."/>
            <person name="Ribeiro S."/>
            <person name="Label P."/>
            <person name="Fumanal B."/>
            <person name="Venisse J.S."/>
            <person name="Kohler A."/>
            <person name="de Oliveira R.R."/>
            <person name="Labutti K."/>
            <person name="Lipzen A."/>
            <person name="Lail K."/>
            <person name="Bauer D."/>
            <person name="Ohm R.A."/>
            <person name="Barry K.W."/>
            <person name="Spatafora J."/>
            <person name="Grigoriev I.V."/>
            <person name="Martin F.M."/>
            <person name="Pujade-Renaud V."/>
        </authorList>
    </citation>
    <scope>NUCLEOTIDE SEQUENCE [LARGE SCALE GENOMIC DNA]</scope>
    <source>
        <strain evidence="5 6">Philippines</strain>
    </source>
</reference>
<evidence type="ECO:0000313" key="5">
    <source>
        <dbReference type="EMBL" id="PSN61626.1"/>
    </source>
</evidence>
<protein>
    <submittedName>
        <fullName evidence="5">Microsomal epoxide hydrolase</fullName>
    </submittedName>
</protein>
<dbReference type="Gene3D" id="3.40.50.1820">
    <property type="entry name" value="alpha/beta hydrolase"/>
    <property type="match status" value="1"/>
</dbReference>
<evidence type="ECO:0000256" key="1">
    <source>
        <dbReference type="ARBA" id="ARBA00010088"/>
    </source>
</evidence>
<evidence type="ECO:0000259" key="4">
    <source>
        <dbReference type="Pfam" id="PF06441"/>
    </source>
</evidence>